<feature type="site" description="Cleavage (non-hydrolytic); by autocatalysis" evidence="12">
    <location>
        <begin position="217"/>
        <end position="218"/>
    </location>
</feature>
<evidence type="ECO:0000256" key="6">
    <source>
        <dbReference type="ARBA" id="ARBA00023136"/>
    </source>
</evidence>
<evidence type="ECO:0000256" key="5">
    <source>
        <dbReference type="ARBA" id="ARBA00023098"/>
    </source>
</evidence>
<keyword evidence="2 12" id="KW-1003">Cell membrane</keyword>
<dbReference type="PANTHER" id="PTHR10067">
    <property type="entry name" value="PHOSPHATIDYLSERINE DECARBOXYLASE"/>
    <property type="match status" value="1"/>
</dbReference>
<dbReference type="UniPathway" id="UPA00558">
    <property type="reaction ID" value="UER00616"/>
</dbReference>
<comment type="function">
    <text evidence="12">Catalyzes the formation of phosphatidylethanolamine (PtdEtn) from phosphatidylserine (PtdSer).</text>
</comment>
<keyword evidence="8 12" id="KW-0594">Phospholipid biosynthesis</keyword>
<keyword evidence="10 12" id="KW-1208">Phospholipid metabolism</keyword>
<dbReference type="HAMAP" id="MF_00662">
    <property type="entry name" value="PS_decarb_PSD_B_type1"/>
    <property type="match status" value="1"/>
</dbReference>
<feature type="modified residue" description="Pyruvic acid (Ser); by autocatalysis" evidence="12">
    <location>
        <position position="218"/>
    </location>
</feature>
<comment type="caution">
    <text evidence="13">The sequence shown here is derived from an EMBL/GenBank/DDBJ whole genome shotgun (WGS) entry which is preliminary data.</text>
</comment>
<evidence type="ECO:0000256" key="11">
    <source>
        <dbReference type="ARBA" id="ARBA00023317"/>
    </source>
</evidence>
<feature type="active site" description="Charge relay system; for autoendoproteolytic cleavage activity" evidence="12">
    <location>
        <position position="218"/>
    </location>
</feature>
<keyword evidence="4 12" id="KW-0210">Decarboxylase</keyword>
<reference evidence="13 14" key="1">
    <citation type="journal article" date="2018" name="Genome Biol. Evol.">
        <title>Cladogenesis and Genomic Streamlining in Extracellular Endosymbionts of Tropical Stink Bugs.</title>
        <authorList>
            <person name="Otero-Bravo A."/>
            <person name="Goffredi S."/>
            <person name="Sabree Z.L."/>
        </authorList>
    </citation>
    <scope>NUCLEOTIDE SEQUENCE [LARGE SCALE GENOMIC DNA]</scope>
    <source>
        <strain evidence="13 14">SoEE</strain>
    </source>
</reference>
<comment type="similarity">
    <text evidence="12">Belongs to the phosphatidylserine decarboxylase family. PSD-B subfamily. Prokaryotic type I sub-subfamily.</text>
</comment>
<accession>A0A2P5T009</accession>
<dbReference type="EMBL" id="PDKT01000003">
    <property type="protein sequence ID" value="PPI87893.1"/>
    <property type="molecule type" value="Genomic_DNA"/>
</dbReference>
<feature type="active site" description="Charge relay system; for autoendoproteolytic cleavage activity" evidence="12">
    <location>
        <position position="54"/>
    </location>
</feature>
<evidence type="ECO:0000256" key="9">
    <source>
        <dbReference type="ARBA" id="ARBA00023239"/>
    </source>
</evidence>
<dbReference type="InterPro" id="IPR033177">
    <property type="entry name" value="PSD-B"/>
</dbReference>
<dbReference type="Proteomes" id="UP000296153">
    <property type="component" value="Unassembled WGS sequence"/>
</dbReference>
<evidence type="ECO:0000256" key="3">
    <source>
        <dbReference type="ARBA" id="ARBA00022516"/>
    </source>
</evidence>
<keyword evidence="9 12" id="KW-0456">Lyase</keyword>
<gene>
    <name evidence="12 13" type="primary">psd</name>
    <name evidence="13" type="ORF">CRV12_02290</name>
</gene>
<dbReference type="GO" id="GO:0004609">
    <property type="term" value="F:phosphatidylserine decarboxylase activity"/>
    <property type="evidence" value="ECO:0007669"/>
    <property type="project" value="UniProtKB-UniRule"/>
</dbReference>
<dbReference type="AlphaFoldDB" id="A0A2P5T009"/>
<dbReference type="GO" id="GO:0005886">
    <property type="term" value="C:plasma membrane"/>
    <property type="evidence" value="ECO:0007669"/>
    <property type="project" value="UniProtKB-SubCell"/>
</dbReference>
<keyword evidence="7 12" id="KW-0865">Zymogen</keyword>
<keyword evidence="11 12" id="KW-0670">Pyruvate</keyword>
<comment type="subcellular location">
    <subcellularLocation>
        <location evidence="12">Cell membrane</location>
        <topology evidence="12">Peripheral membrane protein</topology>
    </subcellularLocation>
</comment>
<evidence type="ECO:0000256" key="1">
    <source>
        <dbReference type="ARBA" id="ARBA00005189"/>
    </source>
</evidence>
<sequence length="261" mass="29684">MIEFFISFYKISLSECIKSHSNEYSTFNSFFVRILKTQLRPIDPNPYIITVPVDGKITQIGYIKGNKLLQAKNHYYTIDALLAGDKIMSAKFLNGDFITIYLSPNNYHRVHMPCDGVLREMTYVPGCLYSVNLINVYNIPNLFALNERVICYFDTYIGPLIQIMIGAIIVGSIETVWAGTIIPPRGRVIKKWYYPDANNKNAIKLLKGQEMGMFKIGSTVVNLFTPGRIQFIKELEPKKNILLGEPLAIKLPIIPKITFCS</sequence>
<keyword evidence="6 12" id="KW-0472">Membrane</keyword>
<evidence type="ECO:0000256" key="2">
    <source>
        <dbReference type="ARBA" id="ARBA00022475"/>
    </source>
</evidence>
<keyword evidence="3 12" id="KW-0444">Lipid biosynthesis</keyword>
<dbReference type="EC" id="4.1.1.65" evidence="12"/>
<evidence type="ECO:0000313" key="14">
    <source>
        <dbReference type="Proteomes" id="UP000296153"/>
    </source>
</evidence>
<organism evidence="13 14">
    <name type="scientific">Candidatus Pantoea edessiphila</name>
    <dbReference type="NCBI Taxonomy" id="2044610"/>
    <lineage>
        <taxon>Bacteria</taxon>
        <taxon>Pseudomonadati</taxon>
        <taxon>Pseudomonadota</taxon>
        <taxon>Gammaproteobacteria</taxon>
        <taxon>Enterobacterales</taxon>
        <taxon>Erwiniaceae</taxon>
        <taxon>Pantoea</taxon>
    </lineage>
</organism>
<dbReference type="Pfam" id="PF02666">
    <property type="entry name" value="PS_Dcarbxylase"/>
    <property type="match status" value="1"/>
</dbReference>
<dbReference type="GO" id="GO:0006646">
    <property type="term" value="P:phosphatidylethanolamine biosynthetic process"/>
    <property type="evidence" value="ECO:0007669"/>
    <property type="project" value="UniProtKB-UniRule"/>
</dbReference>
<comment type="cofactor">
    <cofactor evidence="12">
        <name>pyruvate</name>
        <dbReference type="ChEBI" id="CHEBI:15361"/>
    </cofactor>
    <text evidence="12">Binds 1 pyruvoyl group covalently per subunit.</text>
</comment>
<dbReference type="PANTHER" id="PTHR10067:SF6">
    <property type="entry name" value="PHOSPHATIDYLSERINE DECARBOXYLASE PROENZYME, MITOCHONDRIAL"/>
    <property type="match status" value="1"/>
</dbReference>
<comment type="subunit">
    <text evidence="12">Heterodimer of a large membrane-associated beta subunit and a small pyruvoyl-containing alpha subunit.</text>
</comment>
<name>A0A2P5T009_9GAMM</name>
<evidence type="ECO:0000313" key="13">
    <source>
        <dbReference type="EMBL" id="PPI87893.1"/>
    </source>
</evidence>
<proteinExistence type="inferred from homology"/>
<feature type="chain" id="PRO_5023568343" description="Phosphatidylserine decarboxylase beta chain" evidence="12">
    <location>
        <begin position="1"/>
        <end position="217"/>
    </location>
</feature>
<feature type="active site" description="Schiff-base intermediate with substrate; via pyruvic acid; for decarboxylase activity" evidence="12">
    <location>
        <position position="218"/>
    </location>
</feature>
<evidence type="ECO:0000256" key="4">
    <source>
        <dbReference type="ARBA" id="ARBA00022793"/>
    </source>
</evidence>
<feature type="active site" description="Charge relay system; for autoendoproteolytic cleavage activity" evidence="12">
    <location>
        <position position="111"/>
    </location>
</feature>
<comment type="PTM">
    <text evidence="12">Is synthesized initially as an inactive proenzyme. Formation of the active enzyme involves a self-maturation process in which the active site pyruvoyl group is generated from an internal serine residue via an autocatalytic post-translational modification. Two non-identical subunits are generated from the proenzyme in this reaction, and the pyruvate is formed at the N-terminus of the alpha chain, which is derived from the carboxyl end of the proenzyme. The autoendoproteolytic cleavage occurs by a canonical serine protease mechanism, in which the side chain hydroxyl group of the serine supplies its oxygen atom to form the C-terminus of the beta chain, while the remainder of the serine residue undergoes an oxidative deamination to produce ammonia and the pyruvoyl prosthetic group on the alpha chain. During this reaction, the Ser that is part of the protease active site of the proenzyme becomes the pyruvoyl prosthetic group, which constitutes an essential element of the active site of the mature decarboxylase.</text>
</comment>
<dbReference type="NCBIfam" id="TIGR00163">
    <property type="entry name" value="PS_decarb"/>
    <property type="match status" value="1"/>
</dbReference>
<evidence type="ECO:0000256" key="7">
    <source>
        <dbReference type="ARBA" id="ARBA00023145"/>
    </source>
</evidence>
<feature type="chain" id="PRO_5023568342" description="Phosphatidylserine decarboxylase alpha chain" evidence="12">
    <location>
        <begin position="218"/>
        <end position="261"/>
    </location>
</feature>
<dbReference type="OrthoDB" id="9802030at2"/>
<evidence type="ECO:0000256" key="10">
    <source>
        <dbReference type="ARBA" id="ARBA00023264"/>
    </source>
</evidence>
<evidence type="ECO:0000256" key="8">
    <source>
        <dbReference type="ARBA" id="ARBA00023209"/>
    </source>
</evidence>
<keyword evidence="5 12" id="KW-0443">Lipid metabolism</keyword>
<dbReference type="InterPro" id="IPR003817">
    <property type="entry name" value="PS_Dcarbxylase"/>
</dbReference>
<evidence type="ECO:0000256" key="12">
    <source>
        <dbReference type="HAMAP-Rule" id="MF_00662"/>
    </source>
</evidence>
<comment type="catalytic activity">
    <reaction evidence="12">
        <text>a 1,2-diacyl-sn-glycero-3-phospho-L-serine + H(+) = a 1,2-diacyl-sn-glycero-3-phosphoethanolamine + CO2</text>
        <dbReference type="Rhea" id="RHEA:20828"/>
        <dbReference type="ChEBI" id="CHEBI:15378"/>
        <dbReference type="ChEBI" id="CHEBI:16526"/>
        <dbReference type="ChEBI" id="CHEBI:57262"/>
        <dbReference type="ChEBI" id="CHEBI:64612"/>
        <dbReference type="EC" id="4.1.1.65"/>
    </reaction>
</comment>
<dbReference type="InterPro" id="IPR033178">
    <property type="entry name" value="PSD_type1_pro"/>
</dbReference>
<comment type="pathway">
    <text evidence="12">Phospholipid metabolism; phosphatidylethanolamine biosynthesis; phosphatidylethanolamine from CDP-diacylglycerol: step 2/2.</text>
</comment>
<protein>
    <recommendedName>
        <fullName evidence="12">Phosphatidylserine decarboxylase proenzyme</fullName>
        <ecNumber evidence="12">4.1.1.65</ecNumber>
    </recommendedName>
    <component>
        <recommendedName>
            <fullName evidence="12">Phosphatidylserine decarboxylase alpha chain</fullName>
        </recommendedName>
    </component>
    <component>
        <recommendedName>
            <fullName evidence="12">Phosphatidylserine decarboxylase beta chain</fullName>
        </recommendedName>
    </component>
</protein>
<comment type="pathway">
    <text evidence="1">Lipid metabolism.</text>
</comment>